<organism evidence="1 2">
    <name type="scientific">Allacma fusca</name>
    <dbReference type="NCBI Taxonomy" id="39272"/>
    <lineage>
        <taxon>Eukaryota</taxon>
        <taxon>Metazoa</taxon>
        <taxon>Ecdysozoa</taxon>
        <taxon>Arthropoda</taxon>
        <taxon>Hexapoda</taxon>
        <taxon>Collembola</taxon>
        <taxon>Symphypleona</taxon>
        <taxon>Sminthuridae</taxon>
        <taxon>Allacma</taxon>
    </lineage>
</organism>
<accession>A0A8J2Q5F9</accession>
<keyword evidence="2" id="KW-1185">Reference proteome</keyword>
<gene>
    <name evidence="1" type="ORF">AFUS01_LOCUS44075</name>
</gene>
<dbReference type="EMBL" id="CAJVCH010570297">
    <property type="protein sequence ID" value="CAG7834586.1"/>
    <property type="molecule type" value="Genomic_DNA"/>
</dbReference>
<dbReference type="Proteomes" id="UP000708208">
    <property type="component" value="Unassembled WGS sequence"/>
</dbReference>
<name>A0A8J2Q5F9_9HEXA</name>
<dbReference type="AlphaFoldDB" id="A0A8J2Q5F9"/>
<evidence type="ECO:0000313" key="1">
    <source>
        <dbReference type="EMBL" id="CAG7834586.1"/>
    </source>
</evidence>
<comment type="caution">
    <text evidence="1">The sequence shown here is derived from an EMBL/GenBank/DDBJ whole genome shotgun (WGS) entry which is preliminary data.</text>
</comment>
<reference evidence="1" key="1">
    <citation type="submission" date="2021-06" db="EMBL/GenBank/DDBJ databases">
        <authorList>
            <person name="Hodson N. C."/>
            <person name="Mongue J. A."/>
            <person name="Jaron S. K."/>
        </authorList>
    </citation>
    <scope>NUCLEOTIDE SEQUENCE</scope>
</reference>
<evidence type="ECO:0000313" key="2">
    <source>
        <dbReference type="Proteomes" id="UP000708208"/>
    </source>
</evidence>
<protein>
    <submittedName>
        <fullName evidence="1">Uncharacterized protein</fullName>
    </submittedName>
</protein>
<dbReference type="OrthoDB" id="2418081at2759"/>
<sequence>MSHGTHDPLVLHSWGKSTFSKLTDHGVPGQFYT</sequence>
<proteinExistence type="predicted"/>
<feature type="non-terminal residue" evidence="1">
    <location>
        <position position="1"/>
    </location>
</feature>